<feature type="domain" description="VWFA" evidence="2">
    <location>
        <begin position="32"/>
        <end position="209"/>
    </location>
</feature>
<reference evidence="3 4" key="1">
    <citation type="submission" date="2024-04" db="EMBL/GenBank/DDBJ databases">
        <authorList>
            <consortium name="Genoscope - CEA"/>
            <person name="William W."/>
        </authorList>
    </citation>
    <scope>NUCLEOTIDE SEQUENCE [LARGE SCALE GENOMIC DNA]</scope>
</reference>
<organism evidence="3 4">
    <name type="scientific">Lymnaea stagnalis</name>
    <name type="common">Great pond snail</name>
    <name type="synonym">Helix stagnalis</name>
    <dbReference type="NCBI Taxonomy" id="6523"/>
    <lineage>
        <taxon>Eukaryota</taxon>
        <taxon>Metazoa</taxon>
        <taxon>Spiralia</taxon>
        <taxon>Lophotrochozoa</taxon>
        <taxon>Mollusca</taxon>
        <taxon>Gastropoda</taxon>
        <taxon>Heterobranchia</taxon>
        <taxon>Euthyneura</taxon>
        <taxon>Panpulmonata</taxon>
        <taxon>Hygrophila</taxon>
        <taxon>Lymnaeoidea</taxon>
        <taxon>Lymnaeidae</taxon>
        <taxon>Lymnaea</taxon>
    </lineage>
</organism>
<dbReference type="InterPro" id="IPR036465">
    <property type="entry name" value="vWFA_dom_sf"/>
</dbReference>
<keyword evidence="4" id="KW-1185">Reference proteome</keyword>
<dbReference type="SUPFAM" id="SSF53300">
    <property type="entry name" value="vWA-like"/>
    <property type="match status" value="2"/>
</dbReference>
<accession>A0AAV2I977</accession>
<dbReference type="PROSITE" id="PS50234">
    <property type="entry name" value="VWFA"/>
    <property type="match status" value="1"/>
</dbReference>
<protein>
    <recommendedName>
        <fullName evidence="2">VWFA domain-containing protein</fullName>
    </recommendedName>
</protein>
<dbReference type="AlphaFoldDB" id="A0AAV2I977"/>
<dbReference type="PANTHER" id="PTHR24020:SF87">
    <property type="entry name" value="COLLAGEN ALPHA-1(VI) CHAIN-LIKE"/>
    <property type="match status" value="1"/>
</dbReference>
<evidence type="ECO:0000313" key="3">
    <source>
        <dbReference type="EMBL" id="CAL1543366.1"/>
    </source>
</evidence>
<dbReference type="Pfam" id="PF00092">
    <property type="entry name" value="VWA"/>
    <property type="match status" value="1"/>
</dbReference>
<dbReference type="Gene3D" id="3.40.50.410">
    <property type="entry name" value="von Willebrand factor, type A domain"/>
    <property type="match status" value="1"/>
</dbReference>
<sequence>KVEDINLFGVNRRASPENKGTQQLVCKQKPLELGIVLDSSSSIATKDFQTGIKFLQDFLQHFDIGPDPNDVRVSIITYGNGTYPDRAFNLNTYRSKEGVISAIGNITHMAGDNTDTGLAIKYMREAQLAKSVVRTGVARVGLVITDGKSQDWLTTNEQSQFARADGITMFAIGVGRSVNKEELIKIAGNESRVTNVSGYDSLKNIINTLADEICIMTPEPTTLPLPQPQKLMTTTLPPPQPQKLMKTTLPPPQPQKLMPTTSPPDDTPCCIKKPADVYFVFSQMELGLEATEWTAVFISETIDARDMINGFRYGVISGSCPDDAGFALNAYDNVADIRAWVQSYKNRKLPSLVKNLAARGYTEARGARAGVMKVAVIVANSGMNLTDLQAEVNKLVADGVKVFIADPTGKGVSVSGVTILTERLAGQQSNQLVTALCASKENRVML</sequence>
<evidence type="ECO:0000313" key="4">
    <source>
        <dbReference type="Proteomes" id="UP001497497"/>
    </source>
</evidence>
<gene>
    <name evidence="3" type="ORF">GSLYS_00016900001</name>
</gene>
<dbReference type="EMBL" id="CAXITT010000543">
    <property type="protein sequence ID" value="CAL1543366.1"/>
    <property type="molecule type" value="Genomic_DNA"/>
</dbReference>
<dbReference type="PANTHER" id="PTHR24020">
    <property type="entry name" value="COLLAGEN ALPHA"/>
    <property type="match status" value="1"/>
</dbReference>
<feature type="region of interest" description="Disordered" evidence="1">
    <location>
        <begin position="234"/>
        <end position="265"/>
    </location>
</feature>
<evidence type="ECO:0000256" key="1">
    <source>
        <dbReference type="SAM" id="MobiDB-lite"/>
    </source>
</evidence>
<proteinExistence type="predicted"/>
<dbReference type="SMART" id="SM00327">
    <property type="entry name" value="VWA"/>
    <property type="match status" value="1"/>
</dbReference>
<dbReference type="Proteomes" id="UP001497497">
    <property type="component" value="Unassembled WGS sequence"/>
</dbReference>
<dbReference type="CDD" id="cd01450">
    <property type="entry name" value="vWFA_subfamily_ECM"/>
    <property type="match status" value="1"/>
</dbReference>
<dbReference type="InterPro" id="IPR002035">
    <property type="entry name" value="VWF_A"/>
</dbReference>
<name>A0AAV2I977_LYMST</name>
<comment type="caution">
    <text evidence="3">The sequence shown here is derived from an EMBL/GenBank/DDBJ whole genome shotgun (WGS) entry which is preliminary data.</text>
</comment>
<feature type="non-terminal residue" evidence="3">
    <location>
        <position position="1"/>
    </location>
</feature>
<dbReference type="InterPro" id="IPR050525">
    <property type="entry name" value="ECM_Assembly_Org"/>
</dbReference>
<evidence type="ECO:0000259" key="2">
    <source>
        <dbReference type="PROSITE" id="PS50234"/>
    </source>
</evidence>